<dbReference type="InterPro" id="IPR047212">
    <property type="entry name" value="TPP_POXB-like"/>
</dbReference>
<dbReference type="NCBIfam" id="NF006129">
    <property type="entry name" value="PRK08273.1"/>
    <property type="match status" value="1"/>
</dbReference>
<dbReference type="InterPro" id="IPR029035">
    <property type="entry name" value="DHS-like_NAD/FAD-binding_dom"/>
</dbReference>
<dbReference type="InterPro" id="IPR000399">
    <property type="entry name" value="TPP-bd_CS"/>
</dbReference>
<proteinExistence type="inferred from homology"/>
<dbReference type="SUPFAM" id="SSF52518">
    <property type="entry name" value="Thiamin diphosphate-binding fold (THDP-binding)"/>
    <property type="match status" value="2"/>
</dbReference>
<evidence type="ECO:0000259" key="4">
    <source>
        <dbReference type="Pfam" id="PF00205"/>
    </source>
</evidence>
<dbReference type="PANTHER" id="PTHR42981:SF2">
    <property type="entry name" value="PYRUVATE DEHYDROGENASE [UBIQUINONE]"/>
    <property type="match status" value="1"/>
</dbReference>
<dbReference type="RefSeq" id="WP_234272405.1">
    <property type="nucleotide sequence ID" value="NZ_JABFTT010000002.1"/>
</dbReference>
<comment type="similarity">
    <text evidence="1 3">Belongs to the TPP enzyme family.</text>
</comment>
<dbReference type="Gene3D" id="3.40.50.970">
    <property type="match status" value="2"/>
</dbReference>
<dbReference type="EMBL" id="JABFTT010000002">
    <property type="protein sequence ID" value="MCE8019027.1"/>
    <property type="molecule type" value="Genomic_DNA"/>
</dbReference>
<dbReference type="InterPro" id="IPR012000">
    <property type="entry name" value="Thiamin_PyroP_enz_cen_dom"/>
</dbReference>
<comment type="caution">
    <text evidence="7">The sequence shown here is derived from an EMBL/GenBank/DDBJ whole genome shotgun (WGS) entry which is preliminary data.</text>
</comment>
<keyword evidence="2 3" id="KW-0786">Thiamine pyrophosphate</keyword>
<evidence type="ECO:0000313" key="8">
    <source>
        <dbReference type="Proteomes" id="UP001320122"/>
    </source>
</evidence>
<feature type="domain" description="Thiamine pyrophosphate enzyme TPP-binding" evidence="5">
    <location>
        <begin position="388"/>
        <end position="542"/>
    </location>
</feature>
<organism evidence="7 8">
    <name type="scientific">Billgrantia zhangzhouensis</name>
    <dbReference type="NCBI Taxonomy" id="2733481"/>
    <lineage>
        <taxon>Bacteria</taxon>
        <taxon>Pseudomonadati</taxon>
        <taxon>Pseudomonadota</taxon>
        <taxon>Gammaproteobacteria</taxon>
        <taxon>Oceanospirillales</taxon>
        <taxon>Halomonadaceae</taxon>
        <taxon>Billgrantia</taxon>
    </lineage>
</organism>
<reference evidence="7 8" key="1">
    <citation type="journal article" date="2021" name="Front. Microbiol.">
        <title>Aerobic Denitrification and Heterotrophic Sulfur Oxidation in the Genus Halomonas Revealed by Six Novel Species Characterizations and Genome-Based Analysis.</title>
        <authorList>
            <person name="Wang L."/>
            <person name="Shao Z."/>
        </authorList>
    </citation>
    <scope>NUCLEOTIDE SEQUENCE [LARGE SCALE GENOMIC DNA]</scope>
    <source>
        <strain evidence="7 8">MCCC 1A11036</strain>
    </source>
</reference>
<gene>
    <name evidence="7" type="ORF">HOP51_02675</name>
</gene>
<dbReference type="Gene3D" id="3.40.50.1220">
    <property type="entry name" value="TPP-binding domain"/>
    <property type="match status" value="1"/>
</dbReference>
<dbReference type="PROSITE" id="PS00187">
    <property type="entry name" value="TPP_ENZYMES"/>
    <property type="match status" value="1"/>
</dbReference>
<dbReference type="Pfam" id="PF00205">
    <property type="entry name" value="TPP_enzyme_M"/>
    <property type="match status" value="1"/>
</dbReference>
<dbReference type="Pfam" id="PF02775">
    <property type="entry name" value="TPP_enzyme_C"/>
    <property type="match status" value="1"/>
</dbReference>
<evidence type="ECO:0000313" key="7">
    <source>
        <dbReference type="EMBL" id="MCE8019027.1"/>
    </source>
</evidence>
<feature type="domain" description="Thiamine pyrophosphate enzyme central" evidence="4">
    <location>
        <begin position="198"/>
        <end position="328"/>
    </location>
</feature>
<dbReference type="InterPro" id="IPR011766">
    <property type="entry name" value="TPP_enzyme_TPP-bd"/>
</dbReference>
<dbReference type="InterPro" id="IPR012001">
    <property type="entry name" value="Thiamin_PyroP_enz_TPP-bd_dom"/>
</dbReference>
<protein>
    <submittedName>
        <fullName evidence="7">Thiamine pyrophosphate-requiring protein</fullName>
    </submittedName>
</protein>
<dbReference type="Proteomes" id="UP001320122">
    <property type="component" value="Unassembled WGS sequence"/>
</dbReference>
<dbReference type="InterPro" id="IPR047211">
    <property type="entry name" value="POXB-like"/>
</dbReference>
<feature type="domain" description="Thiamine pyrophosphate enzyme N-terminal TPP-binding" evidence="6">
    <location>
        <begin position="4"/>
        <end position="121"/>
    </location>
</feature>
<accession>A0ABS9AAU4</accession>
<sequence>MQPTVSDFLVSRLREWGVERLYGYSGDGINGFMSALRRVEGNPRLIQPRHEEVAAFMACGHAKFSDQVGVCVATSGPGAVHLLNGLYDARKDHMPTMAIVGQQARKSLGTDYQQELDLMALFKDVASEYVQMVTEPAQARHVIDQAMRIALARRTVTCVILPNDVQDLPMEDPPMEHGAVFSGVGYRFPQQLPEPADLDAAAAILNQGEKVAILAGAGVKHAVEELIRVADLTGAGIAKAILAKTMVPDDLPGVTGAIGLLGTEASDRMMKECDTLLMVGTRFPYVEFLPEPGQARAVQIDVVPEALGVRYPTEINLHGDAGATLAALAERLEPKANDKWRKQVQGWIDDWWKKTEARAATEATPINPQLVFQSLSPRLPENVMLTCDVGTATNWYARNLKIRQGMLGSVSGGLASMGNGVPYLIAAKFCHPNRPAIAMVGDGAMQMLGNNALITLAKYWQEWEDPRCIVLVLNNHDLSQVTWEQRVMEGDPKFDASQDLPEFRYDQYAELLGFKGLVMRAPDDIARVWNEALTADRPVVINAYTDGDIAPLPPHIELEQAKNYLASILKGDSSGLHSAKLSAKQMGRSFFKRKK</sequence>
<dbReference type="PANTHER" id="PTHR42981">
    <property type="entry name" value="PYRUVATE DEHYDROGENASE [UBIQUINONE]"/>
    <property type="match status" value="1"/>
</dbReference>
<keyword evidence="8" id="KW-1185">Reference proteome</keyword>
<dbReference type="CDD" id="cd02014">
    <property type="entry name" value="TPP_POX"/>
    <property type="match status" value="1"/>
</dbReference>
<name>A0ABS9AAU4_9GAMM</name>
<evidence type="ECO:0000256" key="2">
    <source>
        <dbReference type="ARBA" id="ARBA00023052"/>
    </source>
</evidence>
<dbReference type="Pfam" id="PF02776">
    <property type="entry name" value="TPP_enzyme_N"/>
    <property type="match status" value="1"/>
</dbReference>
<evidence type="ECO:0000259" key="6">
    <source>
        <dbReference type="Pfam" id="PF02776"/>
    </source>
</evidence>
<evidence type="ECO:0000256" key="3">
    <source>
        <dbReference type="RuleBase" id="RU362132"/>
    </source>
</evidence>
<dbReference type="InterPro" id="IPR029061">
    <property type="entry name" value="THDP-binding"/>
</dbReference>
<dbReference type="CDD" id="cd07039">
    <property type="entry name" value="TPP_PYR_POX"/>
    <property type="match status" value="1"/>
</dbReference>
<dbReference type="SUPFAM" id="SSF52467">
    <property type="entry name" value="DHS-like NAD/FAD-binding domain"/>
    <property type="match status" value="1"/>
</dbReference>
<dbReference type="InterPro" id="IPR047210">
    <property type="entry name" value="TPP_PYR_POXB-like"/>
</dbReference>
<evidence type="ECO:0000259" key="5">
    <source>
        <dbReference type="Pfam" id="PF02775"/>
    </source>
</evidence>
<evidence type="ECO:0000256" key="1">
    <source>
        <dbReference type="ARBA" id="ARBA00007812"/>
    </source>
</evidence>